<evidence type="ECO:0000313" key="7">
    <source>
        <dbReference type="Proteomes" id="UP000325313"/>
    </source>
</evidence>
<keyword evidence="1" id="KW-0862">Zinc</keyword>
<dbReference type="PANTHER" id="PTHR22166">
    <property type="entry name" value="ENDOPLASMIC RETICULUM JUNCTION FORMATION PROTEIN LUNAPARK"/>
    <property type="match status" value="1"/>
</dbReference>
<comment type="caution">
    <text evidence="5">The sequence shown here is derived from an EMBL/GenBank/DDBJ whole genome shotgun (WGS) entry which is preliminary data.</text>
</comment>
<evidence type="ECO:0000313" key="4">
    <source>
        <dbReference type="EMBL" id="KAA1079075.1"/>
    </source>
</evidence>
<evidence type="ECO:0000313" key="5">
    <source>
        <dbReference type="EMBL" id="KAA1094835.1"/>
    </source>
</evidence>
<comment type="function">
    <text evidence="1">Plays a role in determining ER morphology.</text>
</comment>
<feature type="compositionally biased region" description="Low complexity" evidence="2">
    <location>
        <begin position="203"/>
        <end position="217"/>
    </location>
</feature>
<feature type="transmembrane region" description="Helical" evidence="1">
    <location>
        <begin position="50"/>
        <end position="69"/>
    </location>
</feature>
<feature type="transmembrane region" description="Helical" evidence="1">
    <location>
        <begin position="101"/>
        <end position="121"/>
    </location>
</feature>
<evidence type="ECO:0000256" key="2">
    <source>
        <dbReference type="SAM" id="MobiDB-lite"/>
    </source>
</evidence>
<feature type="compositionally biased region" description="Basic residues" evidence="2">
    <location>
        <begin position="452"/>
        <end position="467"/>
    </location>
</feature>
<keyword evidence="1" id="KW-0479">Metal-binding</keyword>
<comment type="domain">
    <text evidence="1">The C4-type zinc finger motif is necessary both for its ER three-way tubular junction localization and formation.</text>
</comment>
<keyword evidence="1" id="KW-0863">Zinc-finger</keyword>
<dbReference type="GO" id="GO:0008270">
    <property type="term" value="F:zinc ion binding"/>
    <property type="evidence" value="ECO:0007669"/>
    <property type="project" value="UniProtKB-KW"/>
</dbReference>
<sequence length="467" mass="52422">MGIFSFLRSSAQPTPDLFEKELVELELKIQKHQDRLKAIDQRQRSTTSTITIYSSLFWAIYSSLWYLGWTPIKWTNLNSKLLSPDSKTLLLLSTNPKFNQALQVLPIILIPIGLISLRWLVQTWYQRKQESEKLRLRLLQKQLRDKVEELKKKTAYYSTKELLDRYDEKTKLNPQSSPSNPHQLGRMTMTPPNNEALRHRQRPPSSSPANLSSTLSPIQNNHPSPAYQTGPPSTGATSSAAHQQLDQKMSNSPSPSIGRGWADRFAEVLLGDDEARPESKYALICINCFAHNGLVRQEELDHIQYLCPKCGTFNPSKSKGIHQKHPSGTEAQTENSQGKRAGRKSLADSMIRRKPPIDDLFNVTDSRRVVSSVAGVPSTSTTSLSLDQASPHPAGSNGTVMDDEEDQRSDQEPDRPDSSLAKLPRDNEGDQVLELDRPITPPDIPSESSKDRKLKKKSSGQKAKQSK</sequence>
<keyword evidence="1" id="KW-0256">Endoplasmic reticulum</keyword>
<comment type="subcellular location">
    <subcellularLocation>
        <location evidence="1">Endoplasmic reticulum membrane</location>
        <topology evidence="1">Multi-pass membrane protein</topology>
    </subcellularLocation>
</comment>
<organism evidence="5 6">
    <name type="scientific">Puccinia graminis f. sp. tritici</name>
    <dbReference type="NCBI Taxonomy" id="56615"/>
    <lineage>
        <taxon>Eukaryota</taxon>
        <taxon>Fungi</taxon>
        <taxon>Dikarya</taxon>
        <taxon>Basidiomycota</taxon>
        <taxon>Pucciniomycotina</taxon>
        <taxon>Pucciniomycetes</taxon>
        <taxon>Pucciniales</taxon>
        <taxon>Pucciniaceae</taxon>
        <taxon>Puccinia</taxon>
    </lineage>
</organism>
<accession>A0A5B0NZY8</accession>
<keyword evidence="6" id="KW-1185">Reference proteome</keyword>
<dbReference type="EMBL" id="VDEP01000444">
    <property type="protein sequence ID" value="KAA1079075.1"/>
    <property type="molecule type" value="Genomic_DNA"/>
</dbReference>
<dbReference type="Proteomes" id="UP000324748">
    <property type="component" value="Unassembled WGS sequence"/>
</dbReference>
<dbReference type="PANTHER" id="PTHR22166:SF12">
    <property type="entry name" value="ENDOPLASMIC RETICULUM JUNCTION FORMATION PROTEIN LUNAPARK"/>
    <property type="match status" value="1"/>
</dbReference>
<keyword evidence="1" id="KW-0812">Transmembrane</keyword>
<feature type="compositionally biased region" description="Polar residues" evidence="2">
    <location>
        <begin position="172"/>
        <end position="182"/>
    </location>
</feature>
<name>A0A5B0NZY8_PUCGR</name>
<feature type="domain" description="Lunapark zinc ribbon" evidence="3">
    <location>
        <begin position="261"/>
        <end position="314"/>
    </location>
</feature>
<dbReference type="GO" id="GO:0098826">
    <property type="term" value="C:endoplasmic reticulum tubular network membrane"/>
    <property type="evidence" value="ECO:0007669"/>
    <property type="project" value="UniProtKB-UniRule"/>
</dbReference>
<keyword evidence="1" id="KW-0472">Membrane</keyword>
<dbReference type="GO" id="GO:0071788">
    <property type="term" value="P:endoplasmic reticulum tubular network maintenance"/>
    <property type="evidence" value="ECO:0007669"/>
    <property type="project" value="UniProtKB-UniRule"/>
</dbReference>
<dbReference type="Pfam" id="PF10058">
    <property type="entry name" value="Zn_ribbon_10"/>
    <property type="match status" value="1"/>
</dbReference>
<feature type="compositionally biased region" description="Polar residues" evidence="2">
    <location>
        <begin position="218"/>
        <end position="255"/>
    </location>
</feature>
<feature type="compositionally biased region" description="Basic and acidic residues" evidence="2">
    <location>
        <begin position="408"/>
        <end position="428"/>
    </location>
</feature>
<feature type="region of interest" description="Disordered" evidence="2">
    <location>
        <begin position="317"/>
        <end position="353"/>
    </location>
</feature>
<dbReference type="EMBL" id="VSWC01000079">
    <property type="protein sequence ID" value="KAA1094835.1"/>
    <property type="molecule type" value="Genomic_DNA"/>
</dbReference>
<keyword evidence="1" id="KW-1133">Transmembrane helix</keyword>
<dbReference type="OrthoDB" id="1725934at2759"/>
<protein>
    <recommendedName>
        <fullName evidence="1">Endoplasmic reticulum junction formation protein lunapark</fullName>
    </recommendedName>
</protein>
<feature type="region of interest" description="Disordered" evidence="2">
    <location>
        <begin position="167"/>
        <end position="258"/>
    </location>
</feature>
<dbReference type="Proteomes" id="UP000325313">
    <property type="component" value="Unassembled WGS sequence"/>
</dbReference>
<gene>
    <name evidence="5" type="ORF">PGT21_031099</name>
    <name evidence="4" type="ORF">PGTUg99_013495</name>
</gene>
<reference evidence="6 7" key="1">
    <citation type="submission" date="2019-05" db="EMBL/GenBank/DDBJ databases">
        <title>Emergence of the Ug99 lineage of the wheat stem rust pathogen through somatic hybridization.</title>
        <authorList>
            <person name="Li F."/>
            <person name="Upadhyaya N.M."/>
            <person name="Sperschneider J."/>
            <person name="Matny O."/>
            <person name="Nguyen-Phuc H."/>
            <person name="Mago R."/>
            <person name="Raley C."/>
            <person name="Miller M.E."/>
            <person name="Silverstein K.A.T."/>
            <person name="Henningsen E."/>
            <person name="Hirsch C.D."/>
            <person name="Visser B."/>
            <person name="Pretorius Z.A."/>
            <person name="Steffenson B.J."/>
            <person name="Schwessinger B."/>
            <person name="Dodds P.N."/>
            <person name="Figueroa M."/>
        </authorList>
    </citation>
    <scope>NUCLEOTIDE SEQUENCE [LARGE SCALE GENOMIC DNA]</scope>
    <source>
        <strain evidence="5">21-0</strain>
        <strain evidence="4 7">Ug99</strain>
    </source>
</reference>
<evidence type="ECO:0000313" key="6">
    <source>
        <dbReference type="Proteomes" id="UP000324748"/>
    </source>
</evidence>
<dbReference type="InterPro" id="IPR019273">
    <property type="entry name" value="Lunapark_Znf"/>
</dbReference>
<feature type="compositionally biased region" description="Polar residues" evidence="2">
    <location>
        <begin position="377"/>
        <end position="388"/>
    </location>
</feature>
<proteinExistence type="inferred from homology"/>
<dbReference type="AlphaFoldDB" id="A0A5B0NZY8"/>
<feature type="region of interest" description="Disordered" evidence="2">
    <location>
        <begin position="373"/>
        <end position="467"/>
    </location>
</feature>
<evidence type="ECO:0000256" key="1">
    <source>
        <dbReference type="RuleBase" id="RU367073"/>
    </source>
</evidence>
<evidence type="ECO:0000259" key="3">
    <source>
        <dbReference type="Pfam" id="PF10058"/>
    </source>
</evidence>
<dbReference type="GO" id="GO:1903373">
    <property type="term" value="P:positive regulation of endoplasmic reticulum tubular network organization"/>
    <property type="evidence" value="ECO:0007669"/>
    <property type="project" value="UniProtKB-UniRule"/>
</dbReference>
<dbReference type="InterPro" id="IPR040115">
    <property type="entry name" value="Lnp"/>
</dbReference>
<comment type="similarity">
    <text evidence="1">Belongs to the lunapark family.</text>
</comment>
<feature type="compositionally biased region" description="Polar residues" evidence="2">
    <location>
        <begin position="329"/>
        <end position="338"/>
    </location>
</feature>